<sequence>MNVILCLFAVLIGAFLIEGLSSSLLPYTILTVLCFAGASNILNDVLDVHIDRINCPDRVLPS</sequence>
<evidence type="ECO:0000256" key="1">
    <source>
        <dbReference type="ARBA" id="ARBA00004141"/>
    </source>
</evidence>
<reference evidence="5" key="1">
    <citation type="submission" date="2018-05" db="EMBL/GenBank/DDBJ databases">
        <authorList>
            <person name="Lanie J.A."/>
            <person name="Ng W.-L."/>
            <person name="Kazmierczak K.M."/>
            <person name="Andrzejewski T.M."/>
            <person name="Davidsen T.M."/>
            <person name="Wayne K.J."/>
            <person name="Tettelin H."/>
            <person name="Glass J.I."/>
            <person name="Rusch D."/>
            <person name="Podicherti R."/>
            <person name="Tsui H.-C.T."/>
            <person name="Winkler M.E."/>
        </authorList>
    </citation>
    <scope>NUCLEOTIDE SEQUENCE</scope>
</reference>
<organism evidence="5">
    <name type="scientific">marine metagenome</name>
    <dbReference type="NCBI Taxonomy" id="408172"/>
    <lineage>
        <taxon>unclassified sequences</taxon>
        <taxon>metagenomes</taxon>
        <taxon>ecological metagenomes</taxon>
    </lineage>
</organism>
<dbReference type="InterPro" id="IPR044878">
    <property type="entry name" value="UbiA_sf"/>
</dbReference>
<keyword evidence="4" id="KW-0472">Membrane</keyword>
<dbReference type="AlphaFoldDB" id="A0A382WVC7"/>
<dbReference type="Pfam" id="PF01040">
    <property type="entry name" value="UbiA"/>
    <property type="match status" value="1"/>
</dbReference>
<dbReference type="GO" id="GO:0016765">
    <property type="term" value="F:transferase activity, transferring alkyl or aryl (other than methyl) groups"/>
    <property type="evidence" value="ECO:0007669"/>
    <property type="project" value="InterPro"/>
</dbReference>
<accession>A0A382WVC7</accession>
<gene>
    <name evidence="5" type="ORF">METZ01_LOCUS415681</name>
</gene>
<keyword evidence="3" id="KW-1133">Transmembrane helix</keyword>
<evidence type="ECO:0000256" key="4">
    <source>
        <dbReference type="ARBA" id="ARBA00023136"/>
    </source>
</evidence>
<dbReference type="EMBL" id="UINC01162850">
    <property type="protein sequence ID" value="SVD62827.1"/>
    <property type="molecule type" value="Genomic_DNA"/>
</dbReference>
<feature type="non-terminal residue" evidence="5">
    <location>
        <position position="62"/>
    </location>
</feature>
<name>A0A382WVC7_9ZZZZ</name>
<comment type="subcellular location">
    <subcellularLocation>
        <location evidence="1">Membrane</location>
        <topology evidence="1">Multi-pass membrane protein</topology>
    </subcellularLocation>
</comment>
<evidence type="ECO:0000313" key="5">
    <source>
        <dbReference type="EMBL" id="SVD62827.1"/>
    </source>
</evidence>
<protein>
    <submittedName>
        <fullName evidence="5">Uncharacterized protein</fullName>
    </submittedName>
</protein>
<dbReference type="InterPro" id="IPR000537">
    <property type="entry name" value="UbiA_prenyltransferase"/>
</dbReference>
<proteinExistence type="predicted"/>
<evidence type="ECO:0000256" key="2">
    <source>
        <dbReference type="ARBA" id="ARBA00022692"/>
    </source>
</evidence>
<dbReference type="GO" id="GO:0016020">
    <property type="term" value="C:membrane"/>
    <property type="evidence" value="ECO:0007669"/>
    <property type="project" value="UniProtKB-SubCell"/>
</dbReference>
<keyword evidence="2" id="KW-0812">Transmembrane</keyword>
<dbReference type="Gene3D" id="1.10.357.140">
    <property type="entry name" value="UbiA prenyltransferase"/>
    <property type="match status" value="1"/>
</dbReference>
<evidence type="ECO:0000256" key="3">
    <source>
        <dbReference type="ARBA" id="ARBA00022989"/>
    </source>
</evidence>